<feature type="compositionally biased region" description="Basic and acidic residues" evidence="1">
    <location>
        <begin position="347"/>
        <end position="368"/>
    </location>
</feature>
<feature type="compositionally biased region" description="Low complexity" evidence="1">
    <location>
        <begin position="1032"/>
        <end position="1051"/>
    </location>
</feature>
<dbReference type="Proteomes" id="UP001176521">
    <property type="component" value="Unassembled WGS sequence"/>
</dbReference>
<reference evidence="2" key="1">
    <citation type="journal article" date="2023" name="PhytoFront">
        <title>Draft Genome Resources of Seven Strains of Tilletia horrida, Causal Agent of Kernel Smut of Rice.</title>
        <authorList>
            <person name="Khanal S."/>
            <person name="Antony Babu S."/>
            <person name="Zhou X.G."/>
        </authorList>
    </citation>
    <scope>NUCLEOTIDE SEQUENCE</scope>
    <source>
        <strain evidence="2">TX3</strain>
    </source>
</reference>
<feature type="compositionally biased region" description="Polar residues" evidence="1">
    <location>
        <begin position="907"/>
        <end position="916"/>
    </location>
</feature>
<evidence type="ECO:0000256" key="1">
    <source>
        <dbReference type="SAM" id="MobiDB-lite"/>
    </source>
</evidence>
<feature type="compositionally biased region" description="Basic and acidic residues" evidence="1">
    <location>
        <begin position="999"/>
        <end position="1011"/>
    </location>
</feature>
<feature type="compositionally biased region" description="Basic and acidic residues" evidence="1">
    <location>
        <begin position="105"/>
        <end position="127"/>
    </location>
</feature>
<feature type="compositionally biased region" description="Polar residues" evidence="1">
    <location>
        <begin position="459"/>
        <end position="468"/>
    </location>
</feature>
<sequence length="1094" mass="114969">MRTRRAGPAPGDILGGPATTRSTSTRAPSAAAAASTTAGQRKRKAPASAATGSGAPATAATPSKARSRTTSARTPLAIKNTLSSQPSSNGGAFSGSGDYILSPTFHREQDDPDEEPAKKKSEQDVPERPSLADLVDDALRPIEQPLRRTAAAPTTGRVGTAQASTKSSTRKPSASSNASSSVQAASVASLLSSRRPGKGKVKKTVTAAGFYAQASPAPALPKAPPIASSSKAKAQHSEGSRPSRPAPALVPQPSRGGSKATITAPISTTSSQQTRKPLQPIASVSVPTQKVAISQTRAPRTGGGLFSRPIQPVERRRGMVVWDDDDEDANEKGGHIDDDDDDSDHSDEDKDAVVSDPGSSDKENRDPHATQQSSVSRTAIDAHLTIAASTHPERPGTPPPQNKRTQAAVKARTPLQILADVAPSHSTPLTGSGKAKKTDKGKAPIRGIQGPKLSEILGRSQSSSSNPTLAVPTPLTDVSSSIPASDDVYLYTKTVLGADRESAAQPSPTPAAAAAPRPKAVASPGAVLADLVDDSILDFGSNAEGAPIVQDDAPDAVEEFIDWSAQDEPQAEKDVADFAPAALNNDDSSIAEVLEQHQVGPAEVGAESLSFDPQEDPFGFFAAEAKLRAQREVERVHRKNDVGLIEDDDARQQDKFPAVYGLDLRREEKAFAAPSSPASSDDECEDETASARDELATAGTFEAETADAMVNISGPSVADESVSPVRRSTRVRKQKEPVVEASDSEASKDGDDELGRARSGEGDEDDDARLYDTDVSPPGLIRSAGEVRRRAGLAARTVCAVAADFEETPFDSDDERPSQCSDGSSVKAQLQSKAKGKAKAKAKAAPAKELRLSDLVKLLPKRSSAATYGSKGKSRSGAQVLKPGNNSKTAVRSRTERAETVSDSEESNVSLPSPMQIQRGLKRRPNKDADEEAEKDDVFSSDSEDERPAKKGRGKETTAQSKGGKSRAKKAAVLPAWTRQGAEHKQTRSASGSSRKRGRADSDKEAEKESELSSAGEGEEEAAPPKKKTKAQQKAVKSAAGKAASKLSAKSSKSDARTFTKVAPAPKKKPDTRAQEERPRDELDDFELDTEFVI</sequence>
<evidence type="ECO:0000313" key="3">
    <source>
        <dbReference type="Proteomes" id="UP001176521"/>
    </source>
</evidence>
<comment type="caution">
    <text evidence="2">The sequence shown here is derived from an EMBL/GenBank/DDBJ whole genome shotgun (WGS) entry which is preliminary data.</text>
</comment>
<feature type="compositionally biased region" description="Polar residues" evidence="1">
    <location>
        <begin position="285"/>
        <end position="298"/>
    </location>
</feature>
<feature type="compositionally biased region" description="Low complexity" evidence="1">
    <location>
        <begin position="260"/>
        <end position="274"/>
    </location>
</feature>
<feature type="compositionally biased region" description="Basic and acidic residues" evidence="1">
    <location>
        <begin position="1068"/>
        <end position="1081"/>
    </location>
</feature>
<gene>
    <name evidence="2" type="ORF">OC842_005783</name>
</gene>
<keyword evidence="3" id="KW-1185">Reference proteome</keyword>
<feature type="compositionally biased region" description="Low complexity" evidence="1">
    <location>
        <begin position="163"/>
        <end position="194"/>
    </location>
</feature>
<feature type="region of interest" description="Disordered" evidence="1">
    <location>
        <begin position="806"/>
        <end position="847"/>
    </location>
</feature>
<feature type="compositionally biased region" description="Polar residues" evidence="1">
    <location>
        <begin position="818"/>
        <end position="832"/>
    </location>
</feature>
<dbReference type="AlphaFoldDB" id="A0AAN6JIB6"/>
<feature type="compositionally biased region" description="Acidic residues" evidence="1">
    <location>
        <begin position="337"/>
        <end position="346"/>
    </location>
</feature>
<feature type="compositionally biased region" description="Low complexity" evidence="1">
    <location>
        <begin position="46"/>
        <end position="75"/>
    </location>
</feature>
<feature type="region of interest" description="Disordered" evidence="1">
    <location>
        <begin position="670"/>
        <end position="783"/>
    </location>
</feature>
<feature type="region of interest" description="Disordered" evidence="1">
    <location>
        <begin position="1"/>
        <end position="478"/>
    </location>
</feature>
<feature type="compositionally biased region" description="Acidic residues" evidence="1">
    <location>
        <begin position="1082"/>
        <end position="1094"/>
    </location>
</feature>
<organism evidence="2 3">
    <name type="scientific">Tilletia horrida</name>
    <dbReference type="NCBI Taxonomy" id="155126"/>
    <lineage>
        <taxon>Eukaryota</taxon>
        <taxon>Fungi</taxon>
        <taxon>Dikarya</taxon>
        <taxon>Basidiomycota</taxon>
        <taxon>Ustilaginomycotina</taxon>
        <taxon>Exobasidiomycetes</taxon>
        <taxon>Tilletiales</taxon>
        <taxon>Tilletiaceae</taxon>
        <taxon>Tilletia</taxon>
    </lineage>
</organism>
<feature type="compositionally biased region" description="Polar residues" evidence="1">
    <location>
        <begin position="80"/>
        <end position="91"/>
    </location>
</feature>
<feature type="region of interest" description="Disordered" evidence="1">
    <location>
        <begin position="862"/>
        <end position="1094"/>
    </location>
</feature>
<feature type="compositionally biased region" description="Low complexity" evidence="1">
    <location>
        <begin position="17"/>
        <end position="38"/>
    </location>
</feature>
<feature type="region of interest" description="Disordered" evidence="1">
    <location>
        <begin position="500"/>
        <end position="520"/>
    </location>
</feature>
<accession>A0AAN6JIB6</accession>
<name>A0AAN6JIB6_9BASI</name>
<proteinExistence type="predicted"/>
<evidence type="ECO:0000313" key="2">
    <source>
        <dbReference type="EMBL" id="KAK0524617.1"/>
    </source>
</evidence>
<dbReference type="EMBL" id="JAPDMQ010000442">
    <property type="protein sequence ID" value="KAK0524617.1"/>
    <property type="molecule type" value="Genomic_DNA"/>
</dbReference>
<protein>
    <submittedName>
        <fullName evidence="2">Uncharacterized protein</fullName>
    </submittedName>
</protein>
<feature type="compositionally biased region" description="Low complexity" evidence="1">
    <location>
        <begin position="503"/>
        <end position="520"/>
    </location>
</feature>
<feature type="compositionally biased region" description="Basic and acidic residues" evidence="1">
    <location>
        <begin position="745"/>
        <end position="761"/>
    </location>
</feature>